<name>A0A1C9WAF5_9GAMM</name>
<dbReference type="InterPro" id="IPR019734">
    <property type="entry name" value="TPR_rpt"/>
</dbReference>
<feature type="chain" id="PRO_5008895621" evidence="4">
    <location>
        <begin position="19"/>
        <end position="781"/>
    </location>
</feature>
<dbReference type="SUPFAM" id="SSF48695">
    <property type="entry name" value="Multiheme cytochromes"/>
    <property type="match status" value="1"/>
</dbReference>
<feature type="compositionally biased region" description="Basic and acidic residues" evidence="3">
    <location>
        <begin position="762"/>
        <end position="771"/>
    </location>
</feature>
<dbReference type="PROSITE" id="PS51257">
    <property type="entry name" value="PROKAR_LIPOPROTEIN"/>
    <property type="match status" value="1"/>
</dbReference>
<feature type="signal peptide" evidence="4">
    <location>
        <begin position="1"/>
        <end position="18"/>
    </location>
</feature>
<dbReference type="InterPro" id="IPR011990">
    <property type="entry name" value="TPR-like_helical_dom_sf"/>
</dbReference>
<keyword evidence="7" id="KW-1185">Reference proteome</keyword>
<dbReference type="PANTHER" id="PTHR35038">
    <property type="entry name" value="DISSIMILATORY SULFITE REDUCTASE SIRA"/>
    <property type="match status" value="1"/>
</dbReference>
<keyword evidence="2" id="KW-0802">TPR repeat</keyword>
<dbReference type="PROSITE" id="PS50005">
    <property type="entry name" value="TPR"/>
    <property type="match status" value="1"/>
</dbReference>
<feature type="region of interest" description="Disordered" evidence="3">
    <location>
        <begin position="762"/>
        <end position="781"/>
    </location>
</feature>
<feature type="compositionally biased region" description="Polar residues" evidence="3">
    <location>
        <begin position="772"/>
        <end position="781"/>
    </location>
</feature>
<dbReference type="KEGG" id="micc:AUP74_02749"/>
<dbReference type="PATRIC" id="fig|1769779.3.peg.2744"/>
<dbReference type="STRING" id="1769779.AUP74_02749"/>
<dbReference type="AlphaFoldDB" id="A0A1C9WAF5"/>
<evidence type="ECO:0000256" key="1">
    <source>
        <dbReference type="ARBA" id="ARBA00022729"/>
    </source>
</evidence>
<dbReference type="InterPro" id="IPR023155">
    <property type="entry name" value="Cyt_c-552/4"/>
</dbReference>
<dbReference type="GO" id="GO:0016491">
    <property type="term" value="F:oxidoreductase activity"/>
    <property type="evidence" value="ECO:0007669"/>
    <property type="project" value="TreeGrafter"/>
</dbReference>
<dbReference type="Proteomes" id="UP000095672">
    <property type="component" value="Chromosome"/>
</dbReference>
<sequence precursor="true">MQSTQRIFVLLFSVILLASCERNTPVSDNDVSEAPPATNSAVAQPPVNLAKTAIEDEAGKTEPEFVGAEACATCHQVEFDRWRDSHHDLAMQVASDRTVLGDFDNAQVDYFGTTSRFFTKDDRFFVRTDGPDGKLHDYPIAYTFGVHPLQQYLVEFPGGRLQALSLAWDSRDKAQGGQRWFHLNPDEHIRAGDELHWTGLNYNWNFMCADCHSTNLQKGFDLASQTYDTSWSEMDVGCEACHGPGSKHVTWANSSADVPSKEIANRGFPVSYSERKSASWAMDHDNGIARLAAKAETQAELETCAQCHSRRATAFPGAKAGDELLDHFNLSLLDAGLYHADGQIDDEVFVYGSFLQSKMHAAGVTCSNCHDPHSLELRVEGNGVCAQCHMPARFDTAEHHFHPPDSAGSQCVSCHMPAKTYMQVDARRDHSFRIPRPDLSDRLQAPNACTGCHSDKPNQWAADVLEQKFGKPLDPHFGEAIYAGRHGLPGAEGKLMALVADDSQPVIVRATAVSLLPRYLSQQSAQLLQVIAQGDEKLLNLGLAKSLEVAPEQIQAALAIPLLYEGKQVTEALAANALINTPVERLPEQVRARFNDAVSAYLASEKFNSDRPESLSNIAAVHARKENYEQAEAFYRRALSIAPYFTPAYVNLADIYRTTGREKEAEELLAGALTKVSNDAPIQYSLGLSLVRQQRNDEALEHLKQAAQSESTSARFIYVYAIGQHSAGKTSAALETLERGLERFPHDPQILSALVSLNREAGNPEKAEQYQRRLQTSAGIQ</sequence>
<dbReference type="PANTHER" id="PTHR35038:SF8">
    <property type="entry name" value="C-TYPE POLYHEME CYTOCHROME OMCC"/>
    <property type="match status" value="1"/>
</dbReference>
<gene>
    <name evidence="6" type="ORF">AUP74_02749</name>
</gene>
<evidence type="ECO:0000313" key="6">
    <source>
        <dbReference type="EMBL" id="AOS98144.1"/>
    </source>
</evidence>
<evidence type="ECO:0000313" key="7">
    <source>
        <dbReference type="Proteomes" id="UP000095672"/>
    </source>
</evidence>
<dbReference type="Gene3D" id="1.25.40.10">
    <property type="entry name" value="Tetratricopeptide repeat domain"/>
    <property type="match status" value="1"/>
</dbReference>
<dbReference type="Pfam" id="PF14559">
    <property type="entry name" value="TPR_19"/>
    <property type="match status" value="2"/>
</dbReference>
<organism evidence="6 7">
    <name type="scientific">Microbulbifer aggregans</name>
    <dbReference type="NCBI Taxonomy" id="1769779"/>
    <lineage>
        <taxon>Bacteria</taxon>
        <taxon>Pseudomonadati</taxon>
        <taxon>Pseudomonadota</taxon>
        <taxon>Gammaproteobacteria</taxon>
        <taxon>Cellvibrionales</taxon>
        <taxon>Microbulbiferaceae</taxon>
        <taxon>Microbulbifer</taxon>
    </lineage>
</organism>
<dbReference type="InterPro" id="IPR051829">
    <property type="entry name" value="Multiheme_Cytochr_ET"/>
</dbReference>
<evidence type="ECO:0000256" key="4">
    <source>
        <dbReference type="SAM" id="SignalP"/>
    </source>
</evidence>
<dbReference type="SUPFAM" id="SSF48452">
    <property type="entry name" value="TPR-like"/>
    <property type="match status" value="1"/>
</dbReference>
<dbReference type="Pfam" id="PF13435">
    <property type="entry name" value="Cytochrome_C554"/>
    <property type="match status" value="2"/>
</dbReference>
<dbReference type="EMBL" id="CP014143">
    <property type="protein sequence ID" value="AOS98144.1"/>
    <property type="molecule type" value="Genomic_DNA"/>
</dbReference>
<evidence type="ECO:0000256" key="3">
    <source>
        <dbReference type="SAM" id="MobiDB-lite"/>
    </source>
</evidence>
<dbReference type="SMART" id="SM00028">
    <property type="entry name" value="TPR"/>
    <property type="match status" value="4"/>
</dbReference>
<evidence type="ECO:0000259" key="5">
    <source>
        <dbReference type="Pfam" id="PF13435"/>
    </source>
</evidence>
<accession>A0A1C9WAF5</accession>
<dbReference type="Gene3D" id="1.10.1130.10">
    <property type="entry name" value="Flavocytochrome C3, Chain A"/>
    <property type="match status" value="2"/>
</dbReference>
<evidence type="ECO:0000256" key="2">
    <source>
        <dbReference type="PROSITE-ProRule" id="PRU00339"/>
    </source>
</evidence>
<reference evidence="7" key="1">
    <citation type="submission" date="2016-01" db="EMBL/GenBank/DDBJ databases">
        <title>Complete genome sequence of Microbulbifer sp. CCB-MM1, a halophile isolated from Matang Mangrove Forest, Perak.</title>
        <authorList>
            <person name="Moh T.H."/>
            <person name="Dinesh B."/>
            <person name="Lau N.-S."/>
            <person name="Go F."/>
            <person name="Alexander Chong S.-C."/>
        </authorList>
    </citation>
    <scope>NUCLEOTIDE SEQUENCE [LARGE SCALE GENOMIC DNA]</scope>
    <source>
        <strain evidence="7">CCB-MM1</strain>
    </source>
</reference>
<feature type="repeat" description="TPR" evidence="2">
    <location>
        <begin position="612"/>
        <end position="645"/>
    </location>
</feature>
<dbReference type="InterPro" id="IPR036280">
    <property type="entry name" value="Multihaem_cyt_sf"/>
</dbReference>
<feature type="domain" description="Cytochrome c-552/4" evidence="5">
    <location>
        <begin position="70"/>
        <end position="94"/>
    </location>
</feature>
<proteinExistence type="predicted"/>
<keyword evidence="1 4" id="KW-0732">Signal</keyword>
<protein>
    <submittedName>
        <fullName evidence="6">Photosystem I assembly protein Ycf3</fullName>
    </submittedName>
</protein>
<feature type="domain" description="Cytochrome c-552/4" evidence="5">
    <location>
        <begin position="202"/>
        <end position="243"/>
    </location>
</feature>